<dbReference type="EMBL" id="UINC01159702">
    <property type="protein sequence ID" value="SVD57938.1"/>
    <property type="molecule type" value="Genomic_DNA"/>
</dbReference>
<dbReference type="AlphaFoldDB" id="A0A382WII5"/>
<accession>A0A382WII5</accession>
<keyword evidence="1" id="KW-0704">Schiff base</keyword>
<protein>
    <recommendedName>
        <fullName evidence="3">Transaldolase</fullName>
    </recommendedName>
</protein>
<dbReference type="PANTHER" id="PTHR10683">
    <property type="entry name" value="TRANSALDOLASE"/>
    <property type="match status" value="1"/>
</dbReference>
<reference evidence="2" key="1">
    <citation type="submission" date="2018-05" db="EMBL/GenBank/DDBJ databases">
        <authorList>
            <person name="Lanie J.A."/>
            <person name="Ng W.-L."/>
            <person name="Kazmierczak K.M."/>
            <person name="Andrzejewski T.M."/>
            <person name="Davidsen T.M."/>
            <person name="Wayne K.J."/>
            <person name="Tettelin H."/>
            <person name="Glass J.I."/>
            <person name="Rusch D."/>
            <person name="Podicherti R."/>
            <person name="Tsui H.-C.T."/>
            <person name="Winkler M.E."/>
        </authorList>
    </citation>
    <scope>NUCLEOTIDE SEQUENCE</scope>
</reference>
<organism evidence="2">
    <name type="scientific">marine metagenome</name>
    <dbReference type="NCBI Taxonomy" id="408172"/>
    <lineage>
        <taxon>unclassified sequences</taxon>
        <taxon>metagenomes</taxon>
        <taxon>ecological metagenomes</taxon>
    </lineage>
</organism>
<sequence length="242" mass="26705">MTDVIINPDRFKIKLFADGADIKDMRRLANLSYIQGLTTNPTLMAQAGVSDYENFSKEVLTFIKDKPISFEVFSDDFDDMERQANKIAGWGDNIYVKIPVTNTKGASSAALVKRLASNGVKLNVTAILTLDQVSTIHDALLPDTPAIVSVFAGRVADTGRDPTPMMAAARELLADQPKTELLWASPREVLNVIQADQSGCDIITATSDILKKLSKLDYDLERFSLDTVCMFYNDAQKAKYTL</sequence>
<dbReference type="PANTHER" id="PTHR10683:SF40">
    <property type="entry name" value="FRUCTOSE-6-PHOSPHATE ALDOLASE 1-RELATED"/>
    <property type="match status" value="1"/>
</dbReference>
<evidence type="ECO:0008006" key="3">
    <source>
        <dbReference type="Google" id="ProtNLM"/>
    </source>
</evidence>
<dbReference type="Pfam" id="PF00923">
    <property type="entry name" value="TAL_FSA"/>
    <property type="match status" value="1"/>
</dbReference>
<name>A0A382WII5_9ZZZZ</name>
<evidence type="ECO:0000256" key="1">
    <source>
        <dbReference type="ARBA" id="ARBA00023270"/>
    </source>
</evidence>
<proteinExistence type="predicted"/>
<gene>
    <name evidence="2" type="ORF">METZ01_LOCUS410792</name>
</gene>
<dbReference type="SUPFAM" id="SSF51569">
    <property type="entry name" value="Aldolase"/>
    <property type="match status" value="1"/>
</dbReference>
<dbReference type="GO" id="GO:0005975">
    <property type="term" value="P:carbohydrate metabolic process"/>
    <property type="evidence" value="ECO:0007669"/>
    <property type="project" value="InterPro"/>
</dbReference>
<evidence type="ECO:0000313" key="2">
    <source>
        <dbReference type="EMBL" id="SVD57938.1"/>
    </source>
</evidence>
<dbReference type="InterPro" id="IPR013785">
    <property type="entry name" value="Aldolase_TIM"/>
</dbReference>
<dbReference type="NCBIfam" id="TIGR02134">
    <property type="entry name" value="transald_staph"/>
    <property type="match status" value="1"/>
</dbReference>
<dbReference type="Gene3D" id="3.20.20.70">
    <property type="entry name" value="Aldolase class I"/>
    <property type="match status" value="1"/>
</dbReference>
<dbReference type="InterPro" id="IPR011861">
    <property type="entry name" value="Transald_staph-type"/>
</dbReference>
<dbReference type="InterPro" id="IPR001585">
    <property type="entry name" value="TAL/FSA"/>
</dbReference>